<name>A0A4P2VDU9_9ARCH</name>
<dbReference type="KEGG" id="ccai:NAS2_1346"/>
<evidence type="ECO:0000256" key="1">
    <source>
        <dbReference type="ARBA" id="ARBA00006188"/>
    </source>
</evidence>
<dbReference type="Pfam" id="PF19291">
    <property type="entry name" value="TREH_N"/>
    <property type="match status" value="1"/>
</dbReference>
<dbReference type="InterPro" id="IPR012341">
    <property type="entry name" value="6hp_glycosidase-like_sf"/>
</dbReference>
<dbReference type="InterPro" id="IPR011613">
    <property type="entry name" value="GH15-like"/>
</dbReference>
<dbReference type="OrthoDB" id="36362at2157"/>
<reference evidence="4 5" key="1">
    <citation type="journal article" date="2019" name="ISME J.">
        <title>Isolation and characterization of a thermophilic sulfur- and iron-reducing thaumarchaeote from a terrestrial acidic hot spring.</title>
        <authorList>
            <person name="Kato S."/>
            <person name="Itoh T."/>
            <person name="Yuki M."/>
            <person name="Nagamori M."/>
            <person name="Ohnishi M."/>
            <person name="Uematsu K."/>
            <person name="Suzuki K."/>
            <person name="Takashina T."/>
            <person name="Ohkuma M."/>
        </authorList>
    </citation>
    <scope>NUCLEOTIDE SEQUENCE [LARGE SCALE GENOMIC DNA]</scope>
    <source>
        <strain evidence="4 5">NAS-02</strain>
    </source>
</reference>
<evidence type="ECO:0000259" key="2">
    <source>
        <dbReference type="Pfam" id="PF00723"/>
    </source>
</evidence>
<dbReference type="SUPFAM" id="SSF48208">
    <property type="entry name" value="Six-hairpin glycosidases"/>
    <property type="match status" value="1"/>
</dbReference>
<keyword evidence="4" id="KW-0326">Glycosidase</keyword>
<comment type="similarity">
    <text evidence="1">Belongs to the glycosyl hydrolase 15 family.</text>
</comment>
<protein>
    <submittedName>
        <fullName evidence="4">Glucoamylase</fullName>
        <ecNumber evidence="4">3.2.1.3</ecNumber>
    </submittedName>
</protein>
<dbReference type="Proteomes" id="UP000509448">
    <property type="component" value="Chromosome"/>
</dbReference>
<gene>
    <name evidence="4" type="ORF">NAS2_1346</name>
</gene>
<dbReference type="Pfam" id="PF00723">
    <property type="entry name" value="Glyco_hydro_15"/>
    <property type="match status" value="1"/>
</dbReference>
<dbReference type="InterPro" id="IPR008928">
    <property type="entry name" value="6-hairpin_glycosidase_sf"/>
</dbReference>
<proteinExistence type="inferred from homology"/>
<organism evidence="4 5">
    <name type="scientific">Conexivisphaera calida</name>
    <dbReference type="NCBI Taxonomy" id="1874277"/>
    <lineage>
        <taxon>Archaea</taxon>
        <taxon>Nitrososphaerota</taxon>
        <taxon>Conexivisphaeria</taxon>
        <taxon>Conexivisphaerales</taxon>
        <taxon>Conexivisphaeraceae</taxon>
        <taxon>Conexivisphaera</taxon>
    </lineage>
</organism>
<dbReference type="RefSeq" id="WP_174448940.1">
    <property type="nucleotide sequence ID" value="NZ_AP018732.1"/>
</dbReference>
<dbReference type="InterPro" id="IPR045582">
    <property type="entry name" value="Trehalase-like_N"/>
</dbReference>
<keyword evidence="5" id="KW-1185">Reference proteome</keyword>
<evidence type="ECO:0000259" key="3">
    <source>
        <dbReference type="Pfam" id="PF19291"/>
    </source>
</evidence>
<evidence type="ECO:0000313" key="5">
    <source>
        <dbReference type="Proteomes" id="UP000509448"/>
    </source>
</evidence>
<dbReference type="EC" id="3.2.1.3" evidence="4"/>
<feature type="domain" description="GH15-like" evidence="2">
    <location>
        <begin position="220"/>
        <end position="530"/>
    </location>
</feature>
<dbReference type="AlphaFoldDB" id="A0A4P2VDU9"/>
<evidence type="ECO:0000313" key="4">
    <source>
        <dbReference type="EMBL" id="BBE42734.1"/>
    </source>
</evidence>
<accession>A0A4P2VDU9</accession>
<dbReference type="GO" id="GO:0005975">
    <property type="term" value="P:carbohydrate metabolic process"/>
    <property type="evidence" value="ECO:0007669"/>
    <property type="project" value="InterPro"/>
</dbReference>
<keyword evidence="4" id="KW-0378">Hydrolase</keyword>
<dbReference type="EMBL" id="AP018732">
    <property type="protein sequence ID" value="BBE42734.1"/>
    <property type="molecule type" value="Genomic_DNA"/>
</dbReference>
<sequence length="602" mass="66508">MTCDAPKVDHGFISNGYGAALISRDASVEWLSLPRFDSPPIFCSLLDDRLDCALRVRAAGTRPVGRRYIRGSLALETRLASDEGSIVVRDVMPRSEPALMRMIESEAPIEMVANPVFNYGLVNPAYEQRDDGATFTDPTSDQSLEIRIRWSTPPSSMGRGRWRLAPGSGHVTVLYSAERGYGLFSPKAAVYGTPGEALSSTIRYWRSELGMNRVDPPPWARRVYTASLEVLLGLMYSPSGALISSPTTSLPESVGEGRNWDYRFAWVRDSSVAAEALAAAGLIIDAREVLNFLFSVLDPSSKPFNYVLFSLDGSPPPPERELGWLSGFACSRPVRTGNAAALQLQLDIEGEFMAALDSYYRSTGDVEYLRGRWWAVESIARYALRSYLRPDAGIWEERGVSRHNTHSKVMTWYALHSASEMARDMGEFDEAERWAAGAARVREWIMENSWSDADGSFVSHPGSHDVDASLLVMPLYGFIDAADGKFLSTLRRIEEELVVDGLIYRYRRDFLGAARHPFALASTWMARVKLRLGDRRGAESYLRRLASCANDLGLLGEHVEAGTCEARGNYPHVFSHAGFVHAVAELARGITSRPSGARAAAP</sequence>
<dbReference type="GeneID" id="55585161"/>
<dbReference type="PANTHER" id="PTHR31616:SF0">
    <property type="entry name" value="GLUCAN 1,4-ALPHA-GLUCOSIDASE"/>
    <property type="match status" value="1"/>
</dbReference>
<dbReference type="PANTHER" id="PTHR31616">
    <property type="entry name" value="TREHALASE"/>
    <property type="match status" value="1"/>
</dbReference>
<feature type="domain" description="Trehalase-like N-terminal" evidence="3">
    <location>
        <begin position="10"/>
        <end position="134"/>
    </location>
</feature>
<dbReference type="Gene3D" id="1.50.10.10">
    <property type="match status" value="1"/>
</dbReference>
<dbReference type="GO" id="GO:0004339">
    <property type="term" value="F:glucan 1,4-alpha-glucosidase activity"/>
    <property type="evidence" value="ECO:0007669"/>
    <property type="project" value="UniProtKB-EC"/>
</dbReference>